<evidence type="ECO:0000256" key="10">
    <source>
        <dbReference type="ARBA" id="ARBA00024849"/>
    </source>
</evidence>
<comment type="subcellular location">
    <subcellularLocation>
        <location evidence="12">Cytoplasm</location>
    </subcellularLocation>
    <text evidence="12">About half TF is bound to the ribosome near the polypeptide exit tunnel while the other half is free in the cytoplasm.</text>
</comment>
<evidence type="ECO:0000256" key="1">
    <source>
        <dbReference type="ARBA" id="ARBA00000971"/>
    </source>
</evidence>
<dbReference type="Gene3D" id="3.10.50.40">
    <property type="match status" value="1"/>
</dbReference>
<evidence type="ECO:0000256" key="3">
    <source>
        <dbReference type="ARBA" id="ARBA00013194"/>
    </source>
</evidence>
<feature type="domain" description="PPIase FKBP-type" evidence="15">
    <location>
        <begin position="163"/>
        <end position="223"/>
    </location>
</feature>
<dbReference type="Pfam" id="PF05697">
    <property type="entry name" value="Trigger_N"/>
    <property type="match status" value="1"/>
</dbReference>
<dbReference type="GO" id="GO:0043335">
    <property type="term" value="P:protein unfolding"/>
    <property type="evidence" value="ECO:0007669"/>
    <property type="project" value="TreeGrafter"/>
</dbReference>
<dbReference type="EMBL" id="SOAZ01000011">
    <property type="protein sequence ID" value="TDT58428.1"/>
    <property type="molecule type" value="Genomic_DNA"/>
</dbReference>
<dbReference type="OrthoDB" id="9767721at2"/>
<dbReference type="GO" id="GO:0015031">
    <property type="term" value="P:protein transport"/>
    <property type="evidence" value="ECO:0007669"/>
    <property type="project" value="UniProtKB-UniRule"/>
</dbReference>
<reference evidence="16 17" key="1">
    <citation type="submission" date="2019-03" db="EMBL/GenBank/DDBJ databases">
        <title>Genomic Encyclopedia of Type Strains, Phase IV (KMG-IV): sequencing the most valuable type-strain genomes for metagenomic binning, comparative biology and taxonomic classification.</title>
        <authorList>
            <person name="Goeker M."/>
        </authorList>
    </citation>
    <scope>NUCLEOTIDE SEQUENCE [LARGE SCALE GENOMIC DNA]</scope>
    <source>
        <strain evidence="16 17">DSM 24455</strain>
    </source>
</reference>
<evidence type="ECO:0000256" key="5">
    <source>
        <dbReference type="ARBA" id="ARBA00022618"/>
    </source>
</evidence>
<evidence type="ECO:0000256" key="14">
    <source>
        <dbReference type="RuleBase" id="RU003914"/>
    </source>
</evidence>
<dbReference type="InterPro" id="IPR037041">
    <property type="entry name" value="Trigger_fac_C_sf"/>
</dbReference>
<dbReference type="PIRSF" id="PIRSF003095">
    <property type="entry name" value="Trigger_factor"/>
    <property type="match status" value="1"/>
</dbReference>
<dbReference type="InterPro" id="IPR036611">
    <property type="entry name" value="Trigger_fac_ribosome-bd_sf"/>
</dbReference>
<evidence type="ECO:0000256" key="12">
    <source>
        <dbReference type="HAMAP-Rule" id="MF_00303"/>
    </source>
</evidence>
<keyword evidence="6 12" id="KW-0697">Rotamase</keyword>
<dbReference type="Pfam" id="PF00254">
    <property type="entry name" value="FKBP_C"/>
    <property type="match status" value="1"/>
</dbReference>
<dbReference type="NCBIfam" id="TIGR00115">
    <property type="entry name" value="tig"/>
    <property type="match status" value="1"/>
</dbReference>
<dbReference type="GO" id="GO:0003755">
    <property type="term" value="F:peptidyl-prolyl cis-trans isomerase activity"/>
    <property type="evidence" value="ECO:0007669"/>
    <property type="project" value="UniProtKB-UniRule"/>
</dbReference>
<evidence type="ECO:0000259" key="15">
    <source>
        <dbReference type="PROSITE" id="PS50059"/>
    </source>
</evidence>
<comment type="similarity">
    <text evidence="2 12 14">Belongs to the FKBP-type PPIase family. Tig subfamily.</text>
</comment>
<evidence type="ECO:0000256" key="8">
    <source>
        <dbReference type="ARBA" id="ARBA00023235"/>
    </source>
</evidence>
<evidence type="ECO:0000256" key="6">
    <source>
        <dbReference type="ARBA" id="ARBA00023110"/>
    </source>
</evidence>
<protein>
    <recommendedName>
        <fullName evidence="4 12">Trigger factor</fullName>
        <shortName evidence="12">TF</shortName>
        <ecNumber evidence="3 12">5.2.1.8</ecNumber>
    </recommendedName>
    <alternativeName>
        <fullName evidence="11 12">PPIase</fullName>
    </alternativeName>
</protein>
<dbReference type="SUPFAM" id="SSF102735">
    <property type="entry name" value="Trigger factor ribosome-binding domain"/>
    <property type="match status" value="1"/>
</dbReference>
<keyword evidence="5 12" id="KW-0132">Cell division</keyword>
<keyword evidence="9 12" id="KW-0131">Cell cycle</keyword>
<comment type="caution">
    <text evidence="16">The sequence shown here is derived from an EMBL/GenBank/DDBJ whole genome shotgun (WGS) entry which is preliminary data.</text>
</comment>
<evidence type="ECO:0000256" key="2">
    <source>
        <dbReference type="ARBA" id="ARBA00005464"/>
    </source>
</evidence>
<dbReference type="GO" id="GO:0005737">
    <property type="term" value="C:cytoplasm"/>
    <property type="evidence" value="ECO:0007669"/>
    <property type="project" value="UniProtKB-SubCell"/>
</dbReference>
<dbReference type="InterPro" id="IPR001179">
    <property type="entry name" value="PPIase_FKBP_dom"/>
</dbReference>
<evidence type="ECO:0000256" key="7">
    <source>
        <dbReference type="ARBA" id="ARBA00023186"/>
    </source>
</evidence>
<dbReference type="Gene3D" id="1.10.3120.10">
    <property type="entry name" value="Trigger factor, C-terminal domain"/>
    <property type="match status" value="1"/>
</dbReference>
<dbReference type="InterPro" id="IPR046357">
    <property type="entry name" value="PPIase_dom_sf"/>
</dbReference>
<organism evidence="16 17">
    <name type="scientific">Fonticella tunisiensis</name>
    <dbReference type="NCBI Taxonomy" id="1096341"/>
    <lineage>
        <taxon>Bacteria</taxon>
        <taxon>Bacillati</taxon>
        <taxon>Bacillota</taxon>
        <taxon>Clostridia</taxon>
        <taxon>Eubacteriales</taxon>
        <taxon>Clostridiaceae</taxon>
        <taxon>Fonticella</taxon>
    </lineage>
</organism>
<evidence type="ECO:0000256" key="13">
    <source>
        <dbReference type="PROSITE-ProRule" id="PRU00277"/>
    </source>
</evidence>
<dbReference type="EC" id="5.2.1.8" evidence="3 12"/>
<dbReference type="SUPFAM" id="SSF54534">
    <property type="entry name" value="FKBP-like"/>
    <property type="match status" value="1"/>
</dbReference>
<evidence type="ECO:0000256" key="4">
    <source>
        <dbReference type="ARBA" id="ARBA00016902"/>
    </source>
</evidence>
<proteinExistence type="inferred from homology"/>
<dbReference type="InterPro" id="IPR005215">
    <property type="entry name" value="Trig_fac"/>
</dbReference>
<evidence type="ECO:0000256" key="11">
    <source>
        <dbReference type="ARBA" id="ARBA00029986"/>
    </source>
</evidence>
<dbReference type="GO" id="GO:0051083">
    <property type="term" value="P:'de novo' cotranslational protein folding"/>
    <property type="evidence" value="ECO:0007669"/>
    <property type="project" value="TreeGrafter"/>
</dbReference>
<dbReference type="PANTHER" id="PTHR30560:SF3">
    <property type="entry name" value="TRIGGER FACTOR-LIKE PROTEIN TIG, CHLOROPLASTIC"/>
    <property type="match status" value="1"/>
</dbReference>
<dbReference type="SUPFAM" id="SSF109998">
    <property type="entry name" value="Triger factor/SurA peptide-binding domain-like"/>
    <property type="match status" value="1"/>
</dbReference>
<dbReference type="GO" id="GO:0051301">
    <property type="term" value="P:cell division"/>
    <property type="evidence" value="ECO:0007669"/>
    <property type="project" value="UniProtKB-KW"/>
</dbReference>
<dbReference type="GO" id="GO:0044183">
    <property type="term" value="F:protein folding chaperone"/>
    <property type="evidence" value="ECO:0007669"/>
    <property type="project" value="TreeGrafter"/>
</dbReference>
<dbReference type="PROSITE" id="PS50059">
    <property type="entry name" value="FKBP_PPIASE"/>
    <property type="match status" value="1"/>
</dbReference>
<dbReference type="PANTHER" id="PTHR30560">
    <property type="entry name" value="TRIGGER FACTOR CHAPERONE AND PEPTIDYL-PROLYL CIS/TRANS ISOMERASE"/>
    <property type="match status" value="1"/>
</dbReference>
<keyword evidence="7 12" id="KW-0143">Chaperone</keyword>
<dbReference type="Pfam" id="PF05698">
    <property type="entry name" value="Trigger_C"/>
    <property type="match status" value="1"/>
</dbReference>
<accession>A0A4V3ETB1</accession>
<dbReference type="RefSeq" id="WP_133628228.1">
    <property type="nucleotide sequence ID" value="NZ_SOAZ01000011.1"/>
</dbReference>
<dbReference type="InterPro" id="IPR008880">
    <property type="entry name" value="Trigger_fac_C"/>
</dbReference>
<dbReference type="Proteomes" id="UP000295325">
    <property type="component" value="Unassembled WGS sequence"/>
</dbReference>
<dbReference type="AlphaFoldDB" id="A0A4V3ETB1"/>
<gene>
    <name evidence="12" type="primary">tig</name>
    <name evidence="16" type="ORF">EDD71_11176</name>
</gene>
<comment type="domain">
    <text evidence="12">Consists of 3 domains; the N-terminus binds the ribosome, the middle domain has PPIase activity, while the C-terminus has intrinsic chaperone activity on its own.</text>
</comment>
<sequence length="430" mass="49535">MNTKVEKIEKNIVKLEVTVPVEKFREALQRSYKKNVGRFNIPGFRKGKAPMQIIERYYGEGVFFEDAINELIDKTYPEALKENNIIPVDYPEIDIAQVGKEVDLTYTAKITVKPEVELGQYKGIEVKKIEYPVTDEDVEAQLNSMRDRNARIITKEEGTVEKDDIAVIDFEGFIDGVPFEGGKGENYELKIGSGTFIPGFEDQLVGAKIGETVDVNVSFPEDYHVEELKGKQALFKVTIKSIKVKELPELDDEFAKDVSEFDTLEELRADIRKHQEESNKQRAKKDYEDEVVKKVVELAKVDIPEAMINREIDYMIRDLDYRLQYQGLTVDKYLEIMGITMDTLKNDYREVATTRVKTNLVLEAIAKAENIDVTDEEIEKRAEELAKYYGNEDIEKMKEAILRTEKAIIKEELVNNKVIEFLVNESRELE</sequence>
<keyword evidence="12" id="KW-0963">Cytoplasm</keyword>
<evidence type="ECO:0000313" key="16">
    <source>
        <dbReference type="EMBL" id="TDT58428.1"/>
    </source>
</evidence>
<dbReference type="FunFam" id="3.10.50.40:FF:000001">
    <property type="entry name" value="Trigger factor"/>
    <property type="match status" value="1"/>
</dbReference>
<evidence type="ECO:0000313" key="17">
    <source>
        <dbReference type="Proteomes" id="UP000295325"/>
    </source>
</evidence>
<comment type="function">
    <text evidence="10 12">Involved in protein export. Acts as a chaperone by maintaining the newly synthesized protein in an open conformation. Functions as a peptidyl-prolyl cis-trans isomerase.</text>
</comment>
<keyword evidence="17" id="KW-1185">Reference proteome</keyword>
<dbReference type="Gene3D" id="3.30.70.1050">
    <property type="entry name" value="Trigger factor ribosome-binding domain"/>
    <property type="match status" value="1"/>
</dbReference>
<name>A0A4V3ETB1_9CLOT</name>
<dbReference type="InterPro" id="IPR008881">
    <property type="entry name" value="Trigger_fac_ribosome-bd_bac"/>
</dbReference>
<dbReference type="GO" id="GO:0043022">
    <property type="term" value="F:ribosome binding"/>
    <property type="evidence" value="ECO:0007669"/>
    <property type="project" value="TreeGrafter"/>
</dbReference>
<dbReference type="HAMAP" id="MF_00303">
    <property type="entry name" value="Trigger_factor_Tig"/>
    <property type="match status" value="1"/>
</dbReference>
<evidence type="ECO:0000256" key="9">
    <source>
        <dbReference type="ARBA" id="ARBA00023306"/>
    </source>
</evidence>
<dbReference type="InterPro" id="IPR027304">
    <property type="entry name" value="Trigger_fact/SurA_dom_sf"/>
</dbReference>
<comment type="catalytic activity">
    <reaction evidence="1 12 13">
        <text>[protein]-peptidylproline (omega=180) = [protein]-peptidylproline (omega=0)</text>
        <dbReference type="Rhea" id="RHEA:16237"/>
        <dbReference type="Rhea" id="RHEA-COMP:10747"/>
        <dbReference type="Rhea" id="RHEA-COMP:10748"/>
        <dbReference type="ChEBI" id="CHEBI:83833"/>
        <dbReference type="ChEBI" id="CHEBI:83834"/>
        <dbReference type="EC" id="5.2.1.8"/>
    </reaction>
</comment>
<keyword evidence="8 12" id="KW-0413">Isomerase</keyword>